<protein>
    <recommendedName>
        <fullName evidence="3">protein-histidine N-methyltransferase</fullName>
        <ecNumber evidence="3">2.1.1.85</ecNumber>
    </recommendedName>
</protein>
<keyword evidence="8" id="KW-0539">Nucleus</keyword>
<evidence type="ECO:0000256" key="3">
    <source>
        <dbReference type="ARBA" id="ARBA00012533"/>
    </source>
</evidence>
<proteinExistence type="inferred from homology"/>
<dbReference type="InterPro" id="IPR019410">
    <property type="entry name" value="Methyltransf_16"/>
</dbReference>
<evidence type="ECO:0000256" key="4">
    <source>
        <dbReference type="ARBA" id="ARBA00022490"/>
    </source>
</evidence>
<dbReference type="AlphaFoldDB" id="A0A4Y9Z3Q4"/>
<evidence type="ECO:0000256" key="1">
    <source>
        <dbReference type="ARBA" id="ARBA00004123"/>
    </source>
</evidence>
<dbReference type="Proteomes" id="UP000298327">
    <property type="component" value="Unassembled WGS sequence"/>
</dbReference>
<comment type="subcellular location">
    <subcellularLocation>
        <location evidence="2">Cytoplasm</location>
    </subcellularLocation>
    <subcellularLocation>
        <location evidence="1">Nucleus</location>
    </subcellularLocation>
</comment>
<keyword evidence="6" id="KW-0808">Transferase</keyword>
<comment type="caution">
    <text evidence="11">The sequence shown here is derived from an EMBL/GenBank/DDBJ whole genome shotgun (WGS) entry which is preliminary data.</text>
</comment>
<dbReference type="GO" id="GO:0005737">
    <property type="term" value="C:cytoplasm"/>
    <property type="evidence" value="ECO:0007669"/>
    <property type="project" value="UniProtKB-SubCell"/>
</dbReference>
<dbReference type="Gene3D" id="3.40.50.150">
    <property type="entry name" value="Vaccinia Virus protein VP39"/>
    <property type="match status" value="1"/>
</dbReference>
<evidence type="ECO:0000256" key="8">
    <source>
        <dbReference type="ARBA" id="ARBA00023242"/>
    </source>
</evidence>
<feature type="region of interest" description="Disordered" evidence="10">
    <location>
        <begin position="217"/>
        <end position="243"/>
    </location>
</feature>
<evidence type="ECO:0000313" key="11">
    <source>
        <dbReference type="EMBL" id="TFY68670.1"/>
    </source>
</evidence>
<dbReference type="EMBL" id="SEOQ01000156">
    <property type="protein sequence ID" value="TFY68670.1"/>
    <property type="molecule type" value="Genomic_DNA"/>
</dbReference>
<keyword evidence="12" id="KW-1185">Reference proteome</keyword>
<dbReference type="InterPro" id="IPR029063">
    <property type="entry name" value="SAM-dependent_MTases_sf"/>
</dbReference>
<dbReference type="EC" id="2.1.1.85" evidence="3"/>
<gene>
    <name evidence="11" type="ORF">EVG20_g3463</name>
</gene>
<dbReference type="OrthoDB" id="1723750at2759"/>
<keyword evidence="7" id="KW-0949">S-adenosyl-L-methionine</keyword>
<reference evidence="11 12" key="1">
    <citation type="submission" date="2019-02" db="EMBL/GenBank/DDBJ databases">
        <title>Genome sequencing of the rare red list fungi Dentipellis fragilis.</title>
        <authorList>
            <person name="Buettner E."/>
            <person name="Kellner H."/>
        </authorList>
    </citation>
    <scope>NUCLEOTIDE SEQUENCE [LARGE SCALE GENOMIC DNA]</scope>
    <source>
        <strain evidence="11 12">DSM 105465</strain>
    </source>
</reference>
<organism evidence="11 12">
    <name type="scientific">Dentipellis fragilis</name>
    <dbReference type="NCBI Taxonomy" id="205917"/>
    <lineage>
        <taxon>Eukaryota</taxon>
        <taxon>Fungi</taxon>
        <taxon>Dikarya</taxon>
        <taxon>Basidiomycota</taxon>
        <taxon>Agaricomycotina</taxon>
        <taxon>Agaricomycetes</taxon>
        <taxon>Russulales</taxon>
        <taxon>Hericiaceae</taxon>
        <taxon>Dentipellis</taxon>
    </lineage>
</organism>
<evidence type="ECO:0000256" key="2">
    <source>
        <dbReference type="ARBA" id="ARBA00004496"/>
    </source>
</evidence>
<evidence type="ECO:0000256" key="6">
    <source>
        <dbReference type="ARBA" id="ARBA00022679"/>
    </source>
</evidence>
<dbReference type="GO" id="GO:0018064">
    <property type="term" value="F:protein-L-histidine N-tele-methyltransferase activity"/>
    <property type="evidence" value="ECO:0007669"/>
    <property type="project" value="UniProtKB-EC"/>
</dbReference>
<feature type="compositionally biased region" description="Low complexity" evidence="10">
    <location>
        <begin position="217"/>
        <end position="242"/>
    </location>
</feature>
<dbReference type="STRING" id="205917.A0A4Y9Z3Q4"/>
<keyword evidence="4" id="KW-0963">Cytoplasm</keyword>
<evidence type="ECO:0000313" key="12">
    <source>
        <dbReference type="Proteomes" id="UP000298327"/>
    </source>
</evidence>
<accession>A0A4Y9Z3Q4</accession>
<sequence length="396" mass="42817">MSTFKFDFDLEDDLDEEVTNILGTANALSQNATPGVIPESAHEPFAEVPLQTLLDALPDNISYSPVSIPLSSGKPAVSLARRDLFDARLQLIAADEREDALEFLETPSDLVPCVYEGGLKTWECSIDLADYLDTLMGERGGDWVKGKAILEVGCGTAVPSIFLLHRLFAALAAGPSQLPKDTYVHLQDYNRSVLELITLPNIIIAWYMSPLSAAYRASTPPSTSEPPTSTPTADSDAGAGAEAEADPSVAGELDFSPSLRAAFQASLTKHHIYLRFFTGAWDSFSVDKTLGLGKRYDVVLTSETIYRSESLPALLRVLREASCGAGEEDIAARAANLSLEDTRYVCLVAAKVLYFGVGGGVEEFVDAVQAGEKGTVETVWERNVGVGRKVMKVMWR</sequence>
<dbReference type="GO" id="GO:0032259">
    <property type="term" value="P:methylation"/>
    <property type="evidence" value="ECO:0007669"/>
    <property type="project" value="UniProtKB-KW"/>
</dbReference>
<dbReference type="GO" id="GO:0005634">
    <property type="term" value="C:nucleus"/>
    <property type="evidence" value="ECO:0007669"/>
    <property type="project" value="UniProtKB-SubCell"/>
</dbReference>
<dbReference type="PANTHER" id="PTHR14614:SF39">
    <property type="entry name" value="HISTIDINE PROTEIN METHYLTRANSFERASE 1 HOMOLOG"/>
    <property type="match status" value="1"/>
</dbReference>
<evidence type="ECO:0000256" key="7">
    <source>
        <dbReference type="ARBA" id="ARBA00022691"/>
    </source>
</evidence>
<evidence type="ECO:0000256" key="5">
    <source>
        <dbReference type="ARBA" id="ARBA00022603"/>
    </source>
</evidence>
<name>A0A4Y9Z3Q4_9AGAM</name>
<dbReference type="PANTHER" id="PTHR14614">
    <property type="entry name" value="HEPATOCELLULAR CARCINOMA-ASSOCIATED ANTIGEN"/>
    <property type="match status" value="1"/>
</dbReference>
<evidence type="ECO:0000256" key="10">
    <source>
        <dbReference type="SAM" id="MobiDB-lite"/>
    </source>
</evidence>
<keyword evidence="5" id="KW-0489">Methyltransferase</keyword>
<evidence type="ECO:0000256" key="9">
    <source>
        <dbReference type="ARBA" id="ARBA00038126"/>
    </source>
</evidence>
<comment type="similarity">
    <text evidence="9">Belongs to the methyltransferase superfamily. METTL18 family.</text>
</comment>